<dbReference type="Pfam" id="PF00698">
    <property type="entry name" value="Acyl_transf_1"/>
    <property type="match status" value="1"/>
</dbReference>
<dbReference type="Gene3D" id="3.40.366.10">
    <property type="entry name" value="Malonyl-Coenzyme A Acyl Carrier Protein, domain 2"/>
    <property type="match status" value="1"/>
</dbReference>
<dbReference type="AlphaFoldDB" id="A0AAW1V7Z4"/>
<dbReference type="Proteomes" id="UP001431783">
    <property type="component" value="Unassembled WGS sequence"/>
</dbReference>
<dbReference type="InterPro" id="IPR016036">
    <property type="entry name" value="Malonyl_transacylase_ACP-bd"/>
</dbReference>
<dbReference type="GO" id="GO:0006633">
    <property type="term" value="P:fatty acid biosynthetic process"/>
    <property type="evidence" value="ECO:0007669"/>
    <property type="project" value="UniProtKB-KW"/>
</dbReference>
<dbReference type="GO" id="GO:0004314">
    <property type="term" value="F:[acyl-carrier-protein] S-malonyltransferase activity"/>
    <property type="evidence" value="ECO:0007669"/>
    <property type="project" value="UniProtKB-EC"/>
</dbReference>
<keyword evidence="6" id="KW-0276">Fatty acid metabolism</keyword>
<feature type="domain" description="Malonyl-CoA:ACP transacylase (MAT)" evidence="13">
    <location>
        <begin position="95"/>
        <end position="400"/>
    </location>
</feature>
<evidence type="ECO:0000256" key="4">
    <source>
        <dbReference type="ARBA" id="ARBA00022516"/>
    </source>
</evidence>
<name>A0AAW1V7Z4_9CUCU</name>
<evidence type="ECO:0000256" key="8">
    <source>
        <dbReference type="ARBA" id="ARBA00023098"/>
    </source>
</evidence>
<reference evidence="14 15" key="1">
    <citation type="submission" date="2023-03" db="EMBL/GenBank/DDBJ databases">
        <title>Genome insight into feeding habits of ladybird beetles.</title>
        <authorList>
            <person name="Li H.-S."/>
            <person name="Huang Y.-H."/>
            <person name="Pang H."/>
        </authorList>
    </citation>
    <scope>NUCLEOTIDE SEQUENCE [LARGE SCALE GENOMIC DNA]</scope>
    <source>
        <strain evidence="14">SYSU_2023b</strain>
        <tissue evidence="14">Whole body</tissue>
    </source>
</reference>
<dbReference type="InterPro" id="IPR052760">
    <property type="entry name" value="Mitochondrial_malonyltrans"/>
</dbReference>
<comment type="similarity">
    <text evidence="11">Belongs to the type II malonyltransferase family.</text>
</comment>
<keyword evidence="9" id="KW-0496">Mitochondrion</keyword>
<dbReference type="InterPro" id="IPR014043">
    <property type="entry name" value="Acyl_transferase_dom"/>
</dbReference>
<keyword evidence="10" id="KW-0275">Fatty acid biosynthesis</keyword>
<dbReference type="InterPro" id="IPR001227">
    <property type="entry name" value="Ac_transferase_dom_sf"/>
</dbReference>
<evidence type="ECO:0000259" key="13">
    <source>
        <dbReference type="SMART" id="SM00827"/>
    </source>
</evidence>
<keyword evidence="7" id="KW-0809">Transit peptide</keyword>
<evidence type="ECO:0000256" key="12">
    <source>
        <dbReference type="ARBA" id="ARBA00077751"/>
    </source>
</evidence>
<protein>
    <recommendedName>
        <fullName evidence="3">[acyl-carrier-protein] S-malonyltransferase</fullName>
        <ecNumber evidence="3">2.3.1.39</ecNumber>
    </recommendedName>
    <alternativeName>
        <fullName evidence="12">[Acyl-carrier-protein] malonyltransferase</fullName>
    </alternativeName>
</protein>
<sequence length="406" mass="46170">MISVKTFINNCVHTKRTTVFVNNILKYRNYSENKKGKESPLKSLLDDAASFEDLHPKHPEQQWATPPYMQTTNTRMQGDYHLREKHDPRETSVILFPGQGSQYVGMAKSLMKFPLVQDLFELSNYILKYDLLKLCLEGPKEKLDQTKYAQPAIMVTSLAAIEKLKEERPKAIDDCVATAGFSLGEITALVFAGSLEFEKALKLVQIRAEAMQLACETYKGGMATVFISPDSKVNYALLKAREWALQRGDEVPDCKIANYLHPGCKVVAGSESALDFLEKNYKEFNLKRVKRIPVSGAFHTELMRPAVEPFRKALNKMEISDPVVSVYSNIDAKRYTSADQIRRLLPKQIVKPVKWEQILHVIYSRGQEDYFPRSFECGPGQSLKAILKQVNAKAWNQCYCVEDQLV</sequence>
<evidence type="ECO:0000256" key="5">
    <source>
        <dbReference type="ARBA" id="ARBA00022679"/>
    </source>
</evidence>
<evidence type="ECO:0000256" key="6">
    <source>
        <dbReference type="ARBA" id="ARBA00022832"/>
    </source>
</evidence>
<dbReference type="Gene3D" id="3.30.70.250">
    <property type="entry name" value="Malonyl-CoA ACP transacylase, ACP-binding"/>
    <property type="match status" value="1"/>
</dbReference>
<keyword evidence="4" id="KW-0444">Lipid biosynthesis</keyword>
<dbReference type="PANTHER" id="PTHR47170:SF2">
    <property type="entry name" value="MALONYL-COA:ACP TRANSACYLASE (MAT) DOMAIN-CONTAINING PROTEIN"/>
    <property type="match status" value="1"/>
</dbReference>
<evidence type="ECO:0000256" key="9">
    <source>
        <dbReference type="ARBA" id="ARBA00023128"/>
    </source>
</evidence>
<evidence type="ECO:0000256" key="2">
    <source>
        <dbReference type="ARBA" id="ARBA00005194"/>
    </source>
</evidence>
<dbReference type="FunFam" id="3.30.70.250:FF:000005">
    <property type="entry name" value="Malonyl-CoA-acyl carrier protein transacylase, mitochondrial"/>
    <property type="match status" value="1"/>
</dbReference>
<comment type="subcellular location">
    <subcellularLocation>
        <location evidence="1">Mitochondrion</location>
    </subcellularLocation>
</comment>
<dbReference type="SUPFAM" id="SSF55048">
    <property type="entry name" value="Probable ACP-binding domain of malonyl-CoA ACP transacylase"/>
    <property type="match status" value="1"/>
</dbReference>
<evidence type="ECO:0000256" key="1">
    <source>
        <dbReference type="ARBA" id="ARBA00004173"/>
    </source>
</evidence>
<evidence type="ECO:0000313" key="14">
    <source>
        <dbReference type="EMBL" id="KAK9891439.1"/>
    </source>
</evidence>
<dbReference type="EMBL" id="JARQZJ010000128">
    <property type="protein sequence ID" value="KAK9891439.1"/>
    <property type="molecule type" value="Genomic_DNA"/>
</dbReference>
<evidence type="ECO:0000256" key="7">
    <source>
        <dbReference type="ARBA" id="ARBA00022946"/>
    </source>
</evidence>
<evidence type="ECO:0000256" key="3">
    <source>
        <dbReference type="ARBA" id="ARBA00013258"/>
    </source>
</evidence>
<keyword evidence="5" id="KW-0808">Transferase</keyword>
<evidence type="ECO:0000256" key="10">
    <source>
        <dbReference type="ARBA" id="ARBA00023160"/>
    </source>
</evidence>
<evidence type="ECO:0000256" key="11">
    <source>
        <dbReference type="ARBA" id="ARBA00061523"/>
    </source>
</evidence>
<keyword evidence="8" id="KW-0443">Lipid metabolism</keyword>
<evidence type="ECO:0000313" key="15">
    <source>
        <dbReference type="Proteomes" id="UP001431783"/>
    </source>
</evidence>
<comment type="pathway">
    <text evidence="2">Lipid metabolism; fatty acid biosynthesis.</text>
</comment>
<proteinExistence type="inferred from homology"/>
<dbReference type="GO" id="GO:0005739">
    <property type="term" value="C:mitochondrion"/>
    <property type="evidence" value="ECO:0007669"/>
    <property type="project" value="UniProtKB-SubCell"/>
</dbReference>
<comment type="caution">
    <text evidence="14">The sequence shown here is derived from an EMBL/GenBank/DDBJ whole genome shotgun (WGS) entry which is preliminary data.</text>
</comment>
<dbReference type="PANTHER" id="PTHR47170">
    <property type="entry name" value="MALONYL-COA ACP TRANSACYLASE, ACP-BINDING"/>
    <property type="match status" value="1"/>
</dbReference>
<gene>
    <name evidence="14" type="ORF">WA026_014673</name>
</gene>
<dbReference type="InterPro" id="IPR016035">
    <property type="entry name" value="Acyl_Trfase/lysoPLipase"/>
</dbReference>
<accession>A0AAW1V7Z4</accession>
<dbReference type="SUPFAM" id="SSF52151">
    <property type="entry name" value="FabD/lysophospholipase-like"/>
    <property type="match status" value="1"/>
</dbReference>
<keyword evidence="15" id="KW-1185">Reference proteome</keyword>
<dbReference type="EC" id="2.3.1.39" evidence="3"/>
<dbReference type="SMART" id="SM00827">
    <property type="entry name" value="PKS_AT"/>
    <property type="match status" value="1"/>
</dbReference>
<organism evidence="14 15">
    <name type="scientific">Henosepilachna vigintioctopunctata</name>
    <dbReference type="NCBI Taxonomy" id="420089"/>
    <lineage>
        <taxon>Eukaryota</taxon>
        <taxon>Metazoa</taxon>
        <taxon>Ecdysozoa</taxon>
        <taxon>Arthropoda</taxon>
        <taxon>Hexapoda</taxon>
        <taxon>Insecta</taxon>
        <taxon>Pterygota</taxon>
        <taxon>Neoptera</taxon>
        <taxon>Endopterygota</taxon>
        <taxon>Coleoptera</taxon>
        <taxon>Polyphaga</taxon>
        <taxon>Cucujiformia</taxon>
        <taxon>Coccinelloidea</taxon>
        <taxon>Coccinellidae</taxon>
        <taxon>Epilachninae</taxon>
        <taxon>Epilachnini</taxon>
        <taxon>Henosepilachna</taxon>
    </lineage>
</organism>